<comment type="function">
    <text evidence="3">Responsible for the release of ribosomes from messenger RNA at the termination of protein biosynthesis. May increase the efficiency of translation by recycling ribosomes from one round of translation to another.</text>
</comment>
<dbReference type="Pfam" id="PF01765">
    <property type="entry name" value="RRF"/>
    <property type="match status" value="1"/>
</dbReference>
<dbReference type="InterPro" id="IPR023584">
    <property type="entry name" value="Ribosome_recyc_fac_dom"/>
</dbReference>
<dbReference type="Gene3D" id="1.10.132.20">
    <property type="entry name" value="Ribosome-recycling factor"/>
    <property type="match status" value="1"/>
</dbReference>
<evidence type="ECO:0000313" key="5">
    <source>
        <dbReference type="EMBL" id="KKT45437.1"/>
    </source>
</evidence>
<name>A0A0G1JN96_UNCKA</name>
<organism evidence="5 6">
    <name type="scientific">candidate division WWE3 bacterium GW2011_GWA2_44_16</name>
    <dbReference type="NCBI Taxonomy" id="1619110"/>
    <lineage>
        <taxon>Bacteria</taxon>
        <taxon>Katanobacteria</taxon>
    </lineage>
</organism>
<evidence type="ECO:0000256" key="3">
    <source>
        <dbReference type="HAMAP-Rule" id="MF_00040"/>
    </source>
</evidence>
<dbReference type="PANTHER" id="PTHR20982:SF3">
    <property type="entry name" value="MITOCHONDRIAL RIBOSOME RECYCLING FACTOR PSEUDO 1"/>
    <property type="match status" value="1"/>
</dbReference>
<dbReference type="Proteomes" id="UP000034128">
    <property type="component" value="Unassembled WGS sequence"/>
</dbReference>
<evidence type="ECO:0000256" key="2">
    <source>
        <dbReference type="ARBA" id="ARBA00022917"/>
    </source>
</evidence>
<evidence type="ECO:0000313" key="6">
    <source>
        <dbReference type="Proteomes" id="UP000034128"/>
    </source>
</evidence>
<dbReference type="PANTHER" id="PTHR20982">
    <property type="entry name" value="RIBOSOME RECYCLING FACTOR"/>
    <property type="match status" value="1"/>
</dbReference>
<dbReference type="FunFam" id="3.30.1360.40:FF:000001">
    <property type="entry name" value="Ribosome-recycling factor"/>
    <property type="match status" value="1"/>
</dbReference>
<evidence type="ECO:0000259" key="4">
    <source>
        <dbReference type="Pfam" id="PF01765"/>
    </source>
</evidence>
<gene>
    <name evidence="3" type="primary">frr</name>
    <name evidence="5" type="ORF">UW36_C0005G0016</name>
</gene>
<dbReference type="GO" id="GO:0043023">
    <property type="term" value="F:ribosomal large subunit binding"/>
    <property type="evidence" value="ECO:0007669"/>
    <property type="project" value="TreeGrafter"/>
</dbReference>
<protein>
    <recommendedName>
        <fullName evidence="3">Ribosome-recycling factor</fullName>
        <shortName evidence="3">RRF</shortName>
    </recommendedName>
    <alternativeName>
        <fullName evidence="3">Ribosome-releasing factor</fullName>
    </alternativeName>
</protein>
<dbReference type="PATRIC" id="fig|1619110.3.peg.255"/>
<dbReference type="InterPro" id="IPR002661">
    <property type="entry name" value="Ribosome_recyc_fac"/>
</dbReference>
<dbReference type="GO" id="GO:0006415">
    <property type="term" value="P:translational termination"/>
    <property type="evidence" value="ECO:0007669"/>
    <property type="project" value="UniProtKB-UniRule"/>
</dbReference>
<keyword evidence="2 3" id="KW-0648">Protein biosynthesis</keyword>
<dbReference type="AlphaFoldDB" id="A0A0G1JN96"/>
<dbReference type="GO" id="GO:0005737">
    <property type="term" value="C:cytoplasm"/>
    <property type="evidence" value="ECO:0007669"/>
    <property type="project" value="UniProtKB-SubCell"/>
</dbReference>
<reference evidence="5 6" key="1">
    <citation type="journal article" date="2015" name="Nature">
        <title>rRNA introns, odd ribosomes, and small enigmatic genomes across a large radiation of phyla.</title>
        <authorList>
            <person name="Brown C.T."/>
            <person name="Hug L.A."/>
            <person name="Thomas B.C."/>
            <person name="Sharon I."/>
            <person name="Castelle C.J."/>
            <person name="Singh A."/>
            <person name="Wilkins M.J."/>
            <person name="Williams K.H."/>
            <person name="Banfield J.F."/>
        </authorList>
    </citation>
    <scope>NUCLEOTIDE SEQUENCE [LARGE SCALE GENOMIC DNA]</scope>
</reference>
<dbReference type="Gene3D" id="3.30.1360.40">
    <property type="match status" value="1"/>
</dbReference>
<dbReference type="STRING" id="1619110.UW36_C0005G0016"/>
<keyword evidence="3" id="KW-0963">Cytoplasm</keyword>
<dbReference type="InterPro" id="IPR036191">
    <property type="entry name" value="RRF_sf"/>
</dbReference>
<comment type="subcellular location">
    <subcellularLocation>
        <location evidence="3">Cytoplasm</location>
    </subcellularLocation>
</comment>
<dbReference type="EMBL" id="LCIA01000005">
    <property type="protein sequence ID" value="KKT45437.1"/>
    <property type="molecule type" value="Genomic_DNA"/>
</dbReference>
<dbReference type="NCBIfam" id="TIGR00496">
    <property type="entry name" value="frr"/>
    <property type="match status" value="1"/>
</dbReference>
<dbReference type="HAMAP" id="MF_00040">
    <property type="entry name" value="RRF"/>
    <property type="match status" value="1"/>
</dbReference>
<accession>A0A0G1JN96</accession>
<feature type="domain" description="Ribosome recycling factor" evidence="4">
    <location>
        <begin position="19"/>
        <end position="180"/>
    </location>
</feature>
<comment type="similarity">
    <text evidence="1 3">Belongs to the RRF family.</text>
</comment>
<proteinExistence type="inferred from homology"/>
<sequence length="182" mass="20511">MQVNDLSQKLALSLEYFISELTKIRTGRASSILVENIEVAAYGSKMKIKELGSISVPEPQVILISPWDKSLLSEIDKALRESTLGVNPITGSDTVKVVIPSLTEERRKEMVKVVSTKLEECRNSVRNIRQDAMKEIDKAFADKEIGEDEKFSSKDKVEEVVKDFSHRADETAEKKKDDILRV</sequence>
<dbReference type="SUPFAM" id="SSF55194">
    <property type="entry name" value="Ribosome recycling factor, RRF"/>
    <property type="match status" value="1"/>
</dbReference>
<comment type="caution">
    <text evidence="5">The sequence shown here is derived from an EMBL/GenBank/DDBJ whole genome shotgun (WGS) entry which is preliminary data.</text>
</comment>
<evidence type="ECO:0000256" key="1">
    <source>
        <dbReference type="ARBA" id="ARBA00005912"/>
    </source>
</evidence>